<evidence type="ECO:0000313" key="4">
    <source>
        <dbReference type="Proteomes" id="UP000054097"/>
    </source>
</evidence>
<dbReference type="InterPro" id="IPR027417">
    <property type="entry name" value="P-loop_NTPase"/>
</dbReference>
<dbReference type="Proteomes" id="UP000054097">
    <property type="component" value="Unassembled WGS sequence"/>
</dbReference>
<dbReference type="PANTHER" id="PTHR10039">
    <property type="entry name" value="AMELOGENIN"/>
    <property type="match status" value="1"/>
</dbReference>
<dbReference type="SUPFAM" id="SSF52540">
    <property type="entry name" value="P-loop containing nucleoside triphosphate hydrolases"/>
    <property type="match status" value="1"/>
</dbReference>
<accession>A0A0C3AKS5</accession>
<dbReference type="Gene3D" id="3.40.50.300">
    <property type="entry name" value="P-loop containing nucleotide triphosphate hydrolases"/>
    <property type="match status" value="1"/>
</dbReference>
<dbReference type="EMBL" id="KN824316">
    <property type="protein sequence ID" value="KIM25155.1"/>
    <property type="molecule type" value="Genomic_DNA"/>
</dbReference>
<evidence type="ECO:0000259" key="2">
    <source>
        <dbReference type="PROSITE" id="PS50837"/>
    </source>
</evidence>
<organism evidence="3 4">
    <name type="scientific">Serendipita vermifera MAFF 305830</name>
    <dbReference type="NCBI Taxonomy" id="933852"/>
    <lineage>
        <taxon>Eukaryota</taxon>
        <taxon>Fungi</taxon>
        <taxon>Dikarya</taxon>
        <taxon>Basidiomycota</taxon>
        <taxon>Agaricomycotina</taxon>
        <taxon>Agaricomycetes</taxon>
        <taxon>Sebacinales</taxon>
        <taxon>Serendipitaceae</taxon>
        <taxon>Serendipita</taxon>
    </lineage>
</organism>
<sequence>PGGNQHQTCTEHTRVHLLHEIRTWAGDLATDKQIFWIVDRAGTGKSTVAKQIVTEWEKAAKPVVPFFFSMAAVDTMSNARFCATVAVKLAGLADFGTFRTALAQVLRKDLTVETLSFEEQFEKLVLDPLQTSDRPLLLVIDALDECDERGRSELLLTLLSNLGRLRMIKVIITSRPSPDINRSLQNQEMVYSRRLQGGGDPHSTTQDILRHLNNVFL</sequence>
<feature type="non-terminal residue" evidence="3">
    <location>
        <position position="1"/>
    </location>
</feature>
<gene>
    <name evidence="3" type="ORF">M408DRAFT_42073</name>
</gene>
<dbReference type="HOGENOM" id="CLU_000288_6_8_1"/>
<name>A0A0C3AKS5_SERVB</name>
<dbReference type="Pfam" id="PF24883">
    <property type="entry name" value="NPHP3_N"/>
    <property type="match status" value="1"/>
</dbReference>
<keyword evidence="1" id="KW-0677">Repeat</keyword>
<reference evidence="4" key="2">
    <citation type="submission" date="2015-01" db="EMBL/GenBank/DDBJ databases">
        <title>Evolutionary Origins and Diversification of the Mycorrhizal Mutualists.</title>
        <authorList>
            <consortium name="DOE Joint Genome Institute"/>
            <consortium name="Mycorrhizal Genomics Consortium"/>
            <person name="Kohler A."/>
            <person name="Kuo A."/>
            <person name="Nagy L.G."/>
            <person name="Floudas D."/>
            <person name="Copeland A."/>
            <person name="Barry K.W."/>
            <person name="Cichocki N."/>
            <person name="Veneault-Fourrey C."/>
            <person name="LaButti K."/>
            <person name="Lindquist E.A."/>
            <person name="Lipzen A."/>
            <person name="Lundell T."/>
            <person name="Morin E."/>
            <person name="Murat C."/>
            <person name="Riley R."/>
            <person name="Ohm R."/>
            <person name="Sun H."/>
            <person name="Tunlid A."/>
            <person name="Henrissat B."/>
            <person name="Grigoriev I.V."/>
            <person name="Hibbett D.S."/>
            <person name="Martin F."/>
        </authorList>
    </citation>
    <scope>NUCLEOTIDE SEQUENCE [LARGE SCALE GENOMIC DNA]</scope>
    <source>
        <strain evidence="4">MAFF 305830</strain>
    </source>
</reference>
<reference evidence="3 4" key="1">
    <citation type="submission" date="2014-04" db="EMBL/GenBank/DDBJ databases">
        <authorList>
            <consortium name="DOE Joint Genome Institute"/>
            <person name="Kuo A."/>
            <person name="Zuccaro A."/>
            <person name="Kohler A."/>
            <person name="Nagy L.G."/>
            <person name="Floudas D."/>
            <person name="Copeland A."/>
            <person name="Barry K.W."/>
            <person name="Cichocki N."/>
            <person name="Veneault-Fourrey C."/>
            <person name="LaButti K."/>
            <person name="Lindquist E.A."/>
            <person name="Lipzen A."/>
            <person name="Lundell T."/>
            <person name="Morin E."/>
            <person name="Murat C."/>
            <person name="Sun H."/>
            <person name="Tunlid A."/>
            <person name="Henrissat B."/>
            <person name="Grigoriev I.V."/>
            <person name="Hibbett D.S."/>
            <person name="Martin F."/>
            <person name="Nordberg H.P."/>
            <person name="Cantor M.N."/>
            <person name="Hua S.X."/>
        </authorList>
    </citation>
    <scope>NUCLEOTIDE SEQUENCE [LARGE SCALE GENOMIC DNA]</scope>
    <source>
        <strain evidence="3 4">MAFF 305830</strain>
    </source>
</reference>
<dbReference type="AlphaFoldDB" id="A0A0C3AKS5"/>
<feature type="domain" description="NACHT" evidence="2">
    <location>
        <begin position="33"/>
        <end position="184"/>
    </location>
</feature>
<dbReference type="InterPro" id="IPR007111">
    <property type="entry name" value="NACHT_NTPase"/>
</dbReference>
<feature type="non-terminal residue" evidence="3">
    <location>
        <position position="217"/>
    </location>
</feature>
<evidence type="ECO:0000313" key="3">
    <source>
        <dbReference type="EMBL" id="KIM25155.1"/>
    </source>
</evidence>
<keyword evidence="4" id="KW-1185">Reference proteome</keyword>
<proteinExistence type="predicted"/>
<dbReference type="InterPro" id="IPR056884">
    <property type="entry name" value="NPHP3-like_N"/>
</dbReference>
<evidence type="ECO:0000256" key="1">
    <source>
        <dbReference type="ARBA" id="ARBA00022737"/>
    </source>
</evidence>
<dbReference type="STRING" id="933852.A0A0C3AKS5"/>
<protein>
    <recommendedName>
        <fullName evidence="2">NACHT domain-containing protein</fullName>
    </recommendedName>
</protein>
<dbReference type="OrthoDB" id="5106486at2759"/>
<dbReference type="PROSITE" id="PS50837">
    <property type="entry name" value="NACHT"/>
    <property type="match status" value="1"/>
</dbReference>